<dbReference type="PANTHER" id="PTHR10083:SF374">
    <property type="entry name" value="BPTI_KUNITZ INHIBITOR DOMAIN-CONTAINING PROTEIN"/>
    <property type="match status" value="1"/>
</dbReference>
<dbReference type="InterPro" id="IPR050098">
    <property type="entry name" value="TFPI/VKTCI-like"/>
</dbReference>
<evidence type="ECO:0000256" key="3">
    <source>
        <dbReference type="ARBA" id="ARBA00023157"/>
    </source>
</evidence>
<keyword evidence="5" id="KW-1185">Reference proteome</keyword>
<dbReference type="GO" id="GO:0004867">
    <property type="term" value="F:serine-type endopeptidase inhibitor activity"/>
    <property type="evidence" value="ECO:0007669"/>
    <property type="project" value="UniProtKB-KW"/>
</dbReference>
<dbReference type="PROSITE" id="PS50279">
    <property type="entry name" value="BPTI_KUNITZ_2"/>
    <property type="match status" value="1"/>
</dbReference>
<reference evidence="6" key="1">
    <citation type="submission" date="2017-02" db="UniProtKB">
        <authorList>
            <consortium name="WormBaseParasite"/>
        </authorList>
    </citation>
    <scope>IDENTIFICATION</scope>
</reference>
<dbReference type="Proteomes" id="UP000038045">
    <property type="component" value="Unplaced"/>
</dbReference>
<evidence type="ECO:0000256" key="1">
    <source>
        <dbReference type="ARBA" id="ARBA00022690"/>
    </source>
</evidence>
<name>A0A0N4ZPT6_PARTI</name>
<dbReference type="WBParaSite" id="PTRK_0001054500.1">
    <property type="protein sequence ID" value="PTRK_0001054500.1"/>
    <property type="gene ID" value="PTRK_0001054500"/>
</dbReference>
<evidence type="ECO:0000259" key="4">
    <source>
        <dbReference type="PROSITE" id="PS50279"/>
    </source>
</evidence>
<dbReference type="InterPro" id="IPR007284">
    <property type="entry name" value="Ground-like_dom"/>
</dbReference>
<dbReference type="PROSITE" id="PS00280">
    <property type="entry name" value="BPTI_KUNITZ_1"/>
    <property type="match status" value="1"/>
</dbReference>
<organism evidence="5 6">
    <name type="scientific">Parastrongyloides trichosuri</name>
    <name type="common">Possum-specific nematode worm</name>
    <dbReference type="NCBI Taxonomy" id="131310"/>
    <lineage>
        <taxon>Eukaryota</taxon>
        <taxon>Metazoa</taxon>
        <taxon>Ecdysozoa</taxon>
        <taxon>Nematoda</taxon>
        <taxon>Chromadorea</taxon>
        <taxon>Rhabditida</taxon>
        <taxon>Tylenchina</taxon>
        <taxon>Panagrolaimomorpha</taxon>
        <taxon>Strongyloidoidea</taxon>
        <taxon>Strongyloididae</taxon>
        <taxon>Parastrongyloides</taxon>
    </lineage>
</organism>
<keyword evidence="2" id="KW-0722">Serine protease inhibitor</keyword>
<dbReference type="InterPro" id="IPR020901">
    <property type="entry name" value="Prtase_inh_Kunz-CS"/>
</dbReference>
<dbReference type="Gene3D" id="4.10.410.10">
    <property type="entry name" value="Pancreatic trypsin inhibitor Kunitz domain"/>
    <property type="match status" value="1"/>
</dbReference>
<dbReference type="PANTHER" id="PTHR10083">
    <property type="entry name" value="KUNITZ-TYPE PROTEASE INHIBITOR-RELATED"/>
    <property type="match status" value="1"/>
</dbReference>
<dbReference type="SUPFAM" id="SSF57362">
    <property type="entry name" value="BPTI-like"/>
    <property type="match status" value="1"/>
</dbReference>
<evidence type="ECO:0000256" key="2">
    <source>
        <dbReference type="ARBA" id="ARBA00022900"/>
    </source>
</evidence>
<dbReference type="CDD" id="cd00109">
    <property type="entry name" value="Kunitz-type"/>
    <property type="match status" value="1"/>
</dbReference>
<dbReference type="Pfam" id="PF00014">
    <property type="entry name" value="Kunitz_BPTI"/>
    <property type="match status" value="1"/>
</dbReference>
<accession>A0A0N4ZPT6</accession>
<keyword evidence="1" id="KW-0646">Protease inhibitor</keyword>
<dbReference type="STRING" id="131310.A0A0N4ZPT6"/>
<dbReference type="SMART" id="SM00131">
    <property type="entry name" value="KU"/>
    <property type="match status" value="1"/>
</dbReference>
<keyword evidence="3" id="KW-1015">Disulfide bond</keyword>
<dbReference type="GO" id="GO:0005615">
    <property type="term" value="C:extracellular space"/>
    <property type="evidence" value="ECO:0007669"/>
    <property type="project" value="TreeGrafter"/>
</dbReference>
<feature type="domain" description="BPTI/Kunitz inhibitor" evidence="4">
    <location>
        <begin position="8"/>
        <end position="59"/>
    </location>
</feature>
<protein>
    <submittedName>
        <fullName evidence="6">BPTI/Kunitz inhibitor domain-containing protein</fullName>
    </submittedName>
</protein>
<evidence type="ECO:0000313" key="6">
    <source>
        <dbReference type="WBParaSite" id="PTRK_0001054500.1"/>
    </source>
</evidence>
<dbReference type="InterPro" id="IPR002223">
    <property type="entry name" value="Kunitz_BPTI"/>
</dbReference>
<dbReference type="AlphaFoldDB" id="A0A0N4ZPT6"/>
<proteinExistence type="predicted"/>
<evidence type="ECO:0000313" key="5">
    <source>
        <dbReference type="Proteomes" id="UP000038045"/>
    </source>
</evidence>
<dbReference type="InterPro" id="IPR036880">
    <property type="entry name" value="Kunitz_BPTI_sf"/>
</dbReference>
<sequence length="511" mass="58546">MIYNLDICGEKLDRGKWCAPMSNRYYYHSKSGVCKGFHYTGCGKSSNNFKTLEECEEVCIKKTKKNFIGIIEKDKSSNGTKSSKYKGVKPKEKQVMNRHITLTASNMSYYKSDPYVADYGHCLGFRYNVTGDFTKLNAYLCLLEESGNCEMQIYPTTPSYQPTYHNDYNAQNVNYNYGSKRLNPDQENYSSKSQPNHETIDYEIKTDKDVIKTINYKPVEIKDSYQTVNPTTPKYIRPSKPVYTPDFNFPLQYATTSSIGIKSIITTTSLNDIIKINMKKQSKESYKKSIPSGYDFNSSIDNSISKPKESQTYKPIVEPMVGKKGMSKNYYETGTEINNEENNNKLAGINFFNDPPLDSLSNNIYDEVIPFNNNEIDQVEVPPANIRLSHHLDYDDKEISLNKSSQARGIKQFMKDNKIDEEDNGLTKIPLESTYERCNNDNLLKIMKNNMITSPIISKQLIFGAWKKEYNENLDVICSKIPFSYTVVSSSVYCEIQTTTLSCFSYIQPKL</sequence>
<dbReference type="Pfam" id="PF04155">
    <property type="entry name" value="Ground-like"/>
    <property type="match status" value="1"/>
</dbReference>